<proteinExistence type="predicted"/>
<evidence type="ECO:0000313" key="1">
    <source>
        <dbReference type="EMBL" id="PDZ94512.1"/>
    </source>
</evidence>
<reference evidence="1 2" key="1">
    <citation type="submission" date="2017-09" db="EMBL/GenBank/DDBJ databases">
        <title>Large-scale bioinformatics analysis of Bacillus genomes uncovers conserved roles of natural products in bacterial physiology.</title>
        <authorList>
            <consortium name="Agbiome Team Llc"/>
            <person name="Bleich R.M."/>
            <person name="Grubbs K.J."/>
            <person name="Santa Maria K.C."/>
            <person name="Allen S.E."/>
            <person name="Farag S."/>
            <person name="Shank E.A."/>
            <person name="Bowers A."/>
        </authorList>
    </citation>
    <scope>NUCLEOTIDE SEQUENCE [LARGE SCALE GENOMIC DNA]</scope>
    <source>
        <strain evidence="1 2">AFS092789</strain>
    </source>
</reference>
<dbReference type="RefSeq" id="WP_098006944.1">
    <property type="nucleotide sequence ID" value="NZ_NVMX01000175.1"/>
</dbReference>
<comment type="caution">
    <text evidence="1">The sequence shown here is derived from an EMBL/GenBank/DDBJ whole genome shotgun (WGS) entry which is preliminary data.</text>
</comment>
<protein>
    <submittedName>
        <fullName evidence="1">Uncharacterized protein</fullName>
    </submittedName>
</protein>
<dbReference type="AlphaFoldDB" id="A0A9X6SSX7"/>
<organism evidence="1 2">
    <name type="scientific">Bacillus cereus</name>
    <dbReference type="NCBI Taxonomy" id="1396"/>
    <lineage>
        <taxon>Bacteria</taxon>
        <taxon>Bacillati</taxon>
        <taxon>Bacillota</taxon>
        <taxon>Bacilli</taxon>
        <taxon>Bacillales</taxon>
        <taxon>Bacillaceae</taxon>
        <taxon>Bacillus</taxon>
        <taxon>Bacillus cereus group</taxon>
    </lineage>
</organism>
<sequence>MSKKSIVIDLSDNNEVKLNDEIINEINEDYCFVAATVNLSDNYISEIIISNYGFYTDFRKLNITIYKNENDGYPSNVIQGTEIVVSKENTINALMGRHVLRTETGKPIEYFVTIDK</sequence>
<dbReference type="Proteomes" id="UP000219922">
    <property type="component" value="Unassembled WGS sequence"/>
</dbReference>
<accession>A0A9X6SSX7</accession>
<gene>
    <name evidence="1" type="ORF">CON36_33410</name>
</gene>
<dbReference type="EMBL" id="NVMX01000175">
    <property type="protein sequence ID" value="PDZ94512.1"/>
    <property type="molecule type" value="Genomic_DNA"/>
</dbReference>
<name>A0A9X6SSX7_BACCE</name>
<evidence type="ECO:0000313" key="2">
    <source>
        <dbReference type="Proteomes" id="UP000219922"/>
    </source>
</evidence>